<dbReference type="SMART" id="SM00525">
    <property type="entry name" value="FES"/>
    <property type="match status" value="1"/>
</dbReference>
<gene>
    <name evidence="6" type="ORF">PROFUN_00812</name>
</gene>
<keyword evidence="7" id="KW-1185">Reference proteome</keyword>
<evidence type="ECO:0000256" key="3">
    <source>
        <dbReference type="ARBA" id="ARBA00023004"/>
    </source>
</evidence>
<evidence type="ECO:0000313" key="6">
    <source>
        <dbReference type="EMBL" id="PRP89548.1"/>
    </source>
</evidence>
<dbReference type="InParanoid" id="A0A2P6P048"/>
<dbReference type="SMART" id="SM00478">
    <property type="entry name" value="ENDO3c"/>
    <property type="match status" value="1"/>
</dbReference>
<evidence type="ECO:0000256" key="4">
    <source>
        <dbReference type="ARBA" id="ARBA00023014"/>
    </source>
</evidence>
<dbReference type="Gene3D" id="1.10.1670.10">
    <property type="entry name" value="Helix-hairpin-Helix base-excision DNA repair enzymes (C-terminal)"/>
    <property type="match status" value="1"/>
</dbReference>
<dbReference type="SUPFAM" id="SSF48150">
    <property type="entry name" value="DNA-glycosylase"/>
    <property type="match status" value="1"/>
</dbReference>
<dbReference type="PANTHER" id="PTHR47203:SF1">
    <property type="entry name" value="HYPOTHETICAL BASE EXCISION DNA REPAIR PROTEIN (EUROFUNG)"/>
    <property type="match status" value="1"/>
</dbReference>
<proteinExistence type="predicted"/>
<dbReference type="InterPro" id="IPR011257">
    <property type="entry name" value="DNA_glycosylase"/>
</dbReference>
<dbReference type="Gene3D" id="1.10.340.30">
    <property type="entry name" value="Hypothetical protein, domain 2"/>
    <property type="match status" value="1"/>
</dbReference>
<dbReference type="InterPro" id="IPR003651">
    <property type="entry name" value="Endonuclease3_FeS-loop_motif"/>
</dbReference>
<evidence type="ECO:0000313" key="7">
    <source>
        <dbReference type="Proteomes" id="UP000241769"/>
    </source>
</evidence>
<evidence type="ECO:0000256" key="1">
    <source>
        <dbReference type="ARBA" id="ARBA00001966"/>
    </source>
</evidence>
<name>A0A2P6P048_9EUKA</name>
<dbReference type="STRING" id="1890364.A0A2P6P048"/>
<feature type="domain" description="HhH-GPD" evidence="5">
    <location>
        <begin position="133"/>
        <end position="290"/>
    </location>
</feature>
<dbReference type="CDD" id="cd00056">
    <property type="entry name" value="ENDO3c"/>
    <property type="match status" value="1"/>
</dbReference>
<dbReference type="EMBL" id="MDYQ01000002">
    <property type="protein sequence ID" value="PRP89548.1"/>
    <property type="molecule type" value="Genomic_DNA"/>
</dbReference>
<keyword evidence="4" id="KW-0411">Iron-sulfur</keyword>
<dbReference type="GO" id="GO:0046872">
    <property type="term" value="F:metal ion binding"/>
    <property type="evidence" value="ECO:0007669"/>
    <property type="project" value="UniProtKB-KW"/>
</dbReference>
<sequence>MVLSPARTFRCGLLTVETEYVEVSVKVEKLEVDDKENVENQKAPISARRRKSPIKIEYDEEPDVKTLHKDVKKAVKRIKKDEWEDKSTEEEMREVCHLLSEYYGIPRKRTQGDSKNACGRKRSILDACIAVILSQNTSNKNSSRASAALRAAYPDLNDMREADPSDIEEVIRSGGLAKIKAGRIHNLLTKVHEDYGETSLEFLRDKSVEEVKETLGRYKGLGPKTISCVLLFTLDKEDLPVDTHVHRVSGRIGWAPPTNSREKTYNYLNKTIPPDLKYDTHVLFFKHGQQVCQSQTPKCGSCPIRHLCRYPEKTNTVVKVEIKEDKDI</sequence>
<dbReference type="FunCoup" id="A0A2P6P048">
    <property type="interactions" value="185"/>
</dbReference>
<dbReference type="InterPro" id="IPR023170">
    <property type="entry name" value="HhH_base_excis_C"/>
</dbReference>
<dbReference type="GO" id="GO:0006284">
    <property type="term" value="P:base-excision repair"/>
    <property type="evidence" value="ECO:0007669"/>
    <property type="project" value="InterPro"/>
</dbReference>
<organism evidence="6 7">
    <name type="scientific">Planoprotostelium fungivorum</name>
    <dbReference type="NCBI Taxonomy" id="1890364"/>
    <lineage>
        <taxon>Eukaryota</taxon>
        <taxon>Amoebozoa</taxon>
        <taxon>Evosea</taxon>
        <taxon>Variosea</taxon>
        <taxon>Cavosteliida</taxon>
        <taxon>Cavosteliaceae</taxon>
        <taxon>Planoprotostelium</taxon>
    </lineage>
</organism>
<dbReference type="InterPro" id="IPR003265">
    <property type="entry name" value="HhH-GPD_domain"/>
</dbReference>
<comment type="cofactor">
    <cofactor evidence="1">
        <name>[4Fe-4S] cluster</name>
        <dbReference type="ChEBI" id="CHEBI:49883"/>
    </cofactor>
</comment>
<dbReference type="GO" id="GO:0051539">
    <property type="term" value="F:4 iron, 4 sulfur cluster binding"/>
    <property type="evidence" value="ECO:0007669"/>
    <property type="project" value="InterPro"/>
</dbReference>
<comment type="caution">
    <text evidence="6">The sequence shown here is derived from an EMBL/GenBank/DDBJ whole genome shotgun (WGS) entry which is preliminary data.</text>
</comment>
<reference evidence="6 7" key="1">
    <citation type="journal article" date="2018" name="Genome Biol. Evol.">
        <title>Multiple Roots of Fruiting Body Formation in Amoebozoa.</title>
        <authorList>
            <person name="Hillmann F."/>
            <person name="Forbes G."/>
            <person name="Novohradska S."/>
            <person name="Ferling I."/>
            <person name="Riege K."/>
            <person name="Groth M."/>
            <person name="Westermann M."/>
            <person name="Marz M."/>
            <person name="Spaller T."/>
            <person name="Winckler T."/>
            <person name="Schaap P."/>
            <person name="Glockner G."/>
        </authorList>
    </citation>
    <scope>NUCLEOTIDE SEQUENCE [LARGE SCALE GENOMIC DNA]</scope>
    <source>
        <strain evidence="6 7">Jena</strain>
    </source>
</reference>
<dbReference type="PANTHER" id="PTHR47203">
    <property type="match status" value="1"/>
</dbReference>
<dbReference type="OrthoDB" id="5607at2759"/>
<dbReference type="Proteomes" id="UP000241769">
    <property type="component" value="Unassembled WGS sequence"/>
</dbReference>
<evidence type="ECO:0000256" key="2">
    <source>
        <dbReference type="ARBA" id="ARBA00022723"/>
    </source>
</evidence>
<protein>
    <recommendedName>
        <fullName evidence="5">HhH-GPD domain-containing protein</fullName>
    </recommendedName>
</protein>
<evidence type="ECO:0000259" key="5">
    <source>
        <dbReference type="SMART" id="SM00478"/>
    </source>
</evidence>
<keyword evidence="2" id="KW-0479">Metal-binding</keyword>
<dbReference type="GO" id="GO:0016787">
    <property type="term" value="F:hydrolase activity"/>
    <property type="evidence" value="ECO:0007669"/>
    <property type="project" value="UniProtKB-ARBA"/>
</dbReference>
<dbReference type="AlphaFoldDB" id="A0A2P6P048"/>
<dbReference type="GO" id="GO:0140097">
    <property type="term" value="F:catalytic activity, acting on DNA"/>
    <property type="evidence" value="ECO:0007669"/>
    <property type="project" value="UniProtKB-ARBA"/>
</dbReference>
<keyword evidence="3" id="KW-0408">Iron</keyword>
<accession>A0A2P6P048</accession>
<dbReference type="Pfam" id="PF00730">
    <property type="entry name" value="HhH-GPD"/>
    <property type="match status" value="1"/>
</dbReference>